<feature type="compositionally biased region" description="Polar residues" evidence="1">
    <location>
        <begin position="133"/>
        <end position="160"/>
    </location>
</feature>
<accession>A0A3D8RCP6</accession>
<dbReference type="Proteomes" id="UP000256328">
    <property type="component" value="Unassembled WGS sequence"/>
</dbReference>
<name>A0A3D8RCP6_9HELO</name>
<organism evidence="2 3">
    <name type="scientific">Coleophoma crateriformis</name>
    <dbReference type="NCBI Taxonomy" id="565419"/>
    <lineage>
        <taxon>Eukaryota</taxon>
        <taxon>Fungi</taxon>
        <taxon>Dikarya</taxon>
        <taxon>Ascomycota</taxon>
        <taxon>Pezizomycotina</taxon>
        <taxon>Leotiomycetes</taxon>
        <taxon>Helotiales</taxon>
        <taxon>Dermateaceae</taxon>
        <taxon>Coleophoma</taxon>
    </lineage>
</organism>
<sequence length="171" mass="18313">MQSRRPDVEGLLAWLGSNRARGAYDSGARASSPEAHAGSQASAESGTFPGTARAPTPAQRTVLQVTSSYLIGAIGDPPYVEEGLGGLKEETTIESIVRTKKQRTHEVGLSMLPPSLRSDPIRSGQIRADEIRSSSNTDPGTRNTMPESNALVHSSPSCWKSSRRGRLQELD</sequence>
<feature type="region of interest" description="Disordered" evidence="1">
    <location>
        <begin position="99"/>
        <end position="171"/>
    </location>
</feature>
<comment type="caution">
    <text evidence="2">The sequence shown here is derived from an EMBL/GenBank/DDBJ whole genome shotgun (WGS) entry which is preliminary data.</text>
</comment>
<dbReference type="AlphaFoldDB" id="A0A3D8RCP6"/>
<dbReference type="EMBL" id="PDLN01000011">
    <property type="protein sequence ID" value="RDW71827.1"/>
    <property type="molecule type" value="Genomic_DNA"/>
</dbReference>
<gene>
    <name evidence="2" type="ORF">BP5796_07861</name>
</gene>
<protein>
    <submittedName>
        <fullName evidence="2">Uncharacterized protein</fullName>
    </submittedName>
</protein>
<keyword evidence="3" id="KW-1185">Reference proteome</keyword>
<reference evidence="2 3" key="1">
    <citation type="journal article" date="2018" name="IMA Fungus">
        <title>IMA Genome-F 9: Draft genome sequence of Annulohypoxylon stygium, Aspergillus mulundensis, Berkeleyomyces basicola (syn. Thielaviopsis basicola), Ceratocystis smalleyi, two Cercospora beticola strains, Coleophoma cylindrospora, Fusarium fracticaudum, Phialophora cf. hyalina, and Morchella septimelata.</title>
        <authorList>
            <person name="Wingfield B.D."/>
            <person name="Bills G.F."/>
            <person name="Dong Y."/>
            <person name="Huang W."/>
            <person name="Nel W.J."/>
            <person name="Swalarsk-Parry B.S."/>
            <person name="Vaghefi N."/>
            <person name="Wilken P.M."/>
            <person name="An Z."/>
            <person name="de Beer Z.W."/>
            <person name="De Vos L."/>
            <person name="Chen L."/>
            <person name="Duong T.A."/>
            <person name="Gao Y."/>
            <person name="Hammerbacher A."/>
            <person name="Kikkert J.R."/>
            <person name="Li Y."/>
            <person name="Li H."/>
            <person name="Li K."/>
            <person name="Li Q."/>
            <person name="Liu X."/>
            <person name="Ma X."/>
            <person name="Naidoo K."/>
            <person name="Pethybridge S.J."/>
            <person name="Sun J."/>
            <person name="Steenkamp E.T."/>
            <person name="van der Nest M.A."/>
            <person name="van Wyk S."/>
            <person name="Wingfield M.J."/>
            <person name="Xiong C."/>
            <person name="Yue Q."/>
            <person name="Zhang X."/>
        </authorList>
    </citation>
    <scope>NUCLEOTIDE SEQUENCE [LARGE SCALE GENOMIC DNA]</scope>
    <source>
        <strain evidence="2 3">BP5796</strain>
    </source>
</reference>
<evidence type="ECO:0000256" key="1">
    <source>
        <dbReference type="SAM" id="MobiDB-lite"/>
    </source>
</evidence>
<evidence type="ECO:0000313" key="2">
    <source>
        <dbReference type="EMBL" id="RDW71827.1"/>
    </source>
</evidence>
<proteinExistence type="predicted"/>
<evidence type="ECO:0000313" key="3">
    <source>
        <dbReference type="Proteomes" id="UP000256328"/>
    </source>
</evidence>
<feature type="region of interest" description="Disordered" evidence="1">
    <location>
        <begin position="23"/>
        <end position="58"/>
    </location>
</feature>